<dbReference type="SUPFAM" id="SSF51445">
    <property type="entry name" value="(Trans)glycosidases"/>
    <property type="match status" value="1"/>
</dbReference>
<dbReference type="InterPro" id="IPR050887">
    <property type="entry name" value="Beta-mannosidase_GH2"/>
</dbReference>
<dbReference type="InterPro" id="IPR013783">
    <property type="entry name" value="Ig-like_fold"/>
</dbReference>
<protein>
    <recommendedName>
        <fullName evidence="3">beta-mannosidase</fullName>
        <ecNumber evidence="3">3.2.1.25</ecNumber>
    </recommendedName>
</protein>
<dbReference type="Pfam" id="PF22666">
    <property type="entry name" value="Glyco_hydro_2_N2"/>
    <property type="match status" value="1"/>
</dbReference>
<keyword evidence="4" id="KW-0732">Signal</keyword>
<keyword evidence="11" id="KW-1185">Reference proteome</keyword>
<dbReference type="Gene3D" id="2.60.40.10">
    <property type="entry name" value="Immunoglobulins"/>
    <property type="match status" value="1"/>
</dbReference>
<accession>A0ABV8GDC7</accession>
<dbReference type="InterPro" id="IPR006102">
    <property type="entry name" value="Ig-like_GH2"/>
</dbReference>
<evidence type="ECO:0000313" key="11">
    <source>
        <dbReference type="Proteomes" id="UP001595851"/>
    </source>
</evidence>
<keyword evidence="5 10" id="KW-0378">Hydrolase</keyword>
<evidence type="ECO:0000256" key="1">
    <source>
        <dbReference type="ARBA" id="ARBA00000829"/>
    </source>
</evidence>
<dbReference type="InterPro" id="IPR036156">
    <property type="entry name" value="Beta-gal/glucu_dom_sf"/>
</dbReference>
<dbReference type="EC" id="3.2.1.25" evidence="3"/>
<dbReference type="InterPro" id="IPR054593">
    <property type="entry name" value="Beta-mannosidase-like_N2"/>
</dbReference>
<dbReference type="Pfam" id="PF00703">
    <property type="entry name" value="Glyco_hydro_2"/>
    <property type="match status" value="1"/>
</dbReference>
<comment type="catalytic activity">
    <reaction evidence="1">
        <text>Hydrolysis of terminal, non-reducing beta-D-mannose residues in beta-D-mannosides.</text>
        <dbReference type="EC" id="3.2.1.25"/>
    </reaction>
</comment>
<evidence type="ECO:0000256" key="4">
    <source>
        <dbReference type="ARBA" id="ARBA00022729"/>
    </source>
</evidence>
<evidence type="ECO:0000313" key="10">
    <source>
        <dbReference type="EMBL" id="MFC4011960.1"/>
    </source>
</evidence>
<gene>
    <name evidence="10" type="ORF">ACFOY2_32335</name>
</gene>
<evidence type="ECO:0000259" key="7">
    <source>
        <dbReference type="Pfam" id="PF00703"/>
    </source>
</evidence>
<dbReference type="InterPro" id="IPR017853">
    <property type="entry name" value="GH"/>
</dbReference>
<dbReference type="Gene3D" id="3.20.20.80">
    <property type="entry name" value="Glycosidases"/>
    <property type="match status" value="1"/>
</dbReference>
<feature type="domain" description="Beta-mannosidase-like galactose-binding" evidence="9">
    <location>
        <begin position="9"/>
        <end position="173"/>
    </location>
</feature>
<comment type="caution">
    <text evidence="10">The sequence shown here is derived from an EMBL/GenBank/DDBJ whole genome shotgun (WGS) entry which is preliminary data.</text>
</comment>
<evidence type="ECO:0000259" key="8">
    <source>
        <dbReference type="Pfam" id="PF02836"/>
    </source>
</evidence>
<dbReference type="PANTHER" id="PTHR43730:SF1">
    <property type="entry name" value="BETA-MANNOSIDASE"/>
    <property type="match status" value="1"/>
</dbReference>
<dbReference type="InterPro" id="IPR006103">
    <property type="entry name" value="Glyco_hydro_2_cat"/>
</dbReference>
<dbReference type="InterPro" id="IPR008979">
    <property type="entry name" value="Galactose-bd-like_sf"/>
</dbReference>
<name>A0ABV8GDC7_9ACTN</name>
<comment type="similarity">
    <text evidence="2">Belongs to the glycosyl hydrolase 2 family.</text>
</comment>
<evidence type="ECO:0000256" key="3">
    <source>
        <dbReference type="ARBA" id="ARBA00012754"/>
    </source>
</evidence>
<proteinExistence type="inferred from homology"/>
<dbReference type="RefSeq" id="WP_379531883.1">
    <property type="nucleotide sequence ID" value="NZ_JBHSBI010000018.1"/>
</dbReference>
<dbReference type="EMBL" id="JBHSBI010000018">
    <property type="protein sequence ID" value="MFC4011960.1"/>
    <property type="molecule type" value="Genomic_DNA"/>
</dbReference>
<dbReference type="Proteomes" id="UP001595851">
    <property type="component" value="Unassembled WGS sequence"/>
</dbReference>
<feature type="domain" description="Glycoside hydrolase family 2 immunoglobulin-like beta-sandwich" evidence="7">
    <location>
        <begin position="197"/>
        <end position="274"/>
    </location>
</feature>
<dbReference type="Gene3D" id="2.60.120.260">
    <property type="entry name" value="Galactose-binding domain-like"/>
    <property type="match status" value="1"/>
</dbReference>
<organism evidence="10 11">
    <name type="scientific">Nonomuraea purpurea</name>
    <dbReference type="NCBI Taxonomy" id="1849276"/>
    <lineage>
        <taxon>Bacteria</taxon>
        <taxon>Bacillati</taxon>
        <taxon>Actinomycetota</taxon>
        <taxon>Actinomycetes</taxon>
        <taxon>Streptosporangiales</taxon>
        <taxon>Streptosporangiaceae</taxon>
        <taxon>Nonomuraea</taxon>
    </lineage>
</organism>
<evidence type="ECO:0000259" key="9">
    <source>
        <dbReference type="Pfam" id="PF22666"/>
    </source>
</evidence>
<dbReference type="Pfam" id="PF02836">
    <property type="entry name" value="Glyco_hydro_2_C"/>
    <property type="match status" value="1"/>
</dbReference>
<dbReference type="PANTHER" id="PTHR43730">
    <property type="entry name" value="BETA-MANNOSIDASE"/>
    <property type="match status" value="1"/>
</dbReference>
<dbReference type="SUPFAM" id="SSF49303">
    <property type="entry name" value="beta-Galactosidase/glucuronidase domain"/>
    <property type="match status" value="1"/>
</dbReference>
<evidence type="ECO:0000256" key="5">
    <source>
        <dbReference type="ARBA" id="ARBA00022801"/>
    </source>
</evidence>
<feature type="domain" description="Glycoside hydrolase family 2 catalytic" evidence="8">
    <location>
        <begin position="284"/>
        <end position="439"/>
    </location>
</feature>
<evidence type="ECO:0000256" key="6">
    <source>
        <dbReference type="ARBA" id="ARBA00023295"/>
    </source>
</evidence>
<dbReference type="SUPFAM" id="SSF49785">
    <property type="entry name" value="Galactose-binding domain-like"/>
    <property type="match status" value="1"/>
</dbReference>
<evidence type="ECO:0000256" key="2">
    <source>
        <dbReference type="ARBA" id="ARBA00007401"/>
    </source>
</evidence>
<dbReference type="GO" id="GO:0016787">
    <property type="term" value="F:hydrolase activity"/>
    <property type="evidence" value="ECO:0007669"/>
    <property type="project" value="UniProtKB-KW"/>
</dbReference>
<sequence length="774" mass="86101">MYRPLHDGWTLRADGDPTATPATVPGSVHTDLLAAGLIDDPCRDGNETRLGWIGRTDWVYESAFDWHDDGHERTDLVCEGLDTVAVVRVNGHEVGATANMHRTYRFPVRDLLREGRNTLRVSFRAPYAYAEEQRERHGARPGAYDEPYPFIRKMACNFGWDWGPTLVTSGIWRPIGLHSWSGARLAEVRPLVRGDGVDVHVRVERAGDAPVTVTADVAGTRAEAKLAQGETRAVLRLDVPGAELWWPRGHGAQPLYPLTVRAGSDQWRREIGFRTVELDQDAFRLVVNGRPVFVRGFNWIPDDCFPARVTPQRLAERFTQAAETGANALRVWGGGVYESDAFYALADRMGLMVWQDFPFACSAYPEEEPFRSEVEAEARDNVTRLAGHPSLVLWCGNNENIEGHQHWDWRAPLGELSWGAGFYYDLLPRVVGELDPTRPYWSGSPYSGAPERDVRDPSTGTVHLWDVWNREDYTRYADHRPRFVAEFGFQGPPAYATLRAASSDEPLTPQSSPQKAVDGQAKLLRGLGDHLPAPETFDDWHYYTQLNQARAMAFGVERFRALMPYCMGTVVWQLNDCWPVTSWSAVDGAGRRKPLWYALRRAFADRLITRLDGEIVLVNDTDEEWAGALAVAALDLSGRARAQRSQDVAVPARATLRITPPDVRDAEVLTAELGGKRALFVLAEDTAVAYPPAAFTAGVERADGGLAVTVTATTVLRELALFPDRLDPAASVDDQLVTLLPGESVTFHVATERDLDPAALTAYPVLRCVNEPRT</sequence>
<keyword evidence="6" id="KW-0326">Glycosidase</keyword>
<reference evidence="11" key="1">
    <citation type="journal article" date="2019" name="Int. J. Syst. Evol. Microbiol.">
        <title>The Global Catalogue of Microorganisms (GCM) 10K type strain sequencing project: providing services to taxonomists for standard genome sequencing and annotation.</title>
        <authorList>
            <consortium name="The Broad Institute Genomics Platform"/>
            <consortium name="The Broad Institute Genome Sequencing Center for Infectious Disease"/>
            <person name="Wu L."/>
            <person name="Ma J."/>
        </authorList>
    </citation>
    <scope>NUCLEOTIDE SEQUENCE [LARGE SCALE GENOMIC DNA]</scope>
    <source>
        <strain evidence="11">TBRC 1276</strain>
    </source>
</reference>